<dbReference type="GO" id="GO:0071555">
    <property type="term" value="P:cell wall organization"/>
    <property type="evidence" value="ECO:0007669"/>
    <property type="project" value="UniProtKB-UniRule"/>
</dbReference>
<evidence type="ECO:0000256" key="8">
    <source>
        <dbReference type="ARBA" id="ARBA00023316"/>
    </source>
</evidence>
<feature type="domain" description="L,D-TPase catalytic" evidence="10">
    <location>
        <begin position="36"/>
        <end position="145"/>
    </location>
</feature>
<dbReference type="SUPFAM" id="SSF141523">
    <property type="entry name" value="L,D-transpeptidase catalytic domain-like"/>
    <property type="match status" value="1"/>
</dbReference>
<dbReference type="InterPro" id="IPR036366">
    <property type="entry name" value="PGBDSf"/>
</dbReference>
<gene>
    <name evidence="11" type="ORF">HR057_11740</name>
</gene>
<dbReference type="Pfam" id="PF03734">
    <property type="entry name" value="YkuD"/>
    <property type="match status" value="1"/>
</dbReference>
<evidence type="ECO:0000256" key="9">
    <source>
        <dbReference type="PROSITE-ProRule" id="PRU01373"/>
    </source>
</evidence>
<comment type="caution">
    <text evidence="11">The sequence shown here is derived from an EMBL/GenBank/DDBJ whole genome shotgun (WGS) entry which is preliminary data.</text>
</comment>
<keyword evidence="5" id="KW-0378">Hydrolase</keyword>
<evidence type="ECO:0000256" key="5">
    <source>
        <dbReference type="ARBA" id="ARBA00022801"/>
    </source>
</evidence>
<feature type="active site" description="Nucleophile" evidence="9">
    <location>
        <position position="121"/>
    </location>
</feature>
<keyword evidence="6 9" id="KW-0133">Cell shape</keyword>
<dbReference type="Gene3D" id="1.10.101.10">
    <property type="entry name" value="PGBD-like superfamily/PGBD"/>
    <property type="match status" value="1"/>
</dbReference>
<dbReference type="Proteomes" id="UP000625804">
    <property type="component" value="Unassembled WGS sequence"/>
</dbReference>
<dbReference type="Pfam" id="PF01471">
    <property type="entry name" value="PG_binding_1"/>
    <property type="match status" value="1"/>
</dbReference>
<dbReference type="UniPathway" id="UPA00219"/>
<dbReference type="GO" id="GO:0005576">
    <property type="term" value="C:extracellular region"/>
    <property type="evidence" value="ECO:0007669"/>
    <property type="project" value="TreeGrafter"/>
</dbReference>
<evidence type="ECO:0000256" key="1">
    <source>
        <dbReference type="ARBA" id="ARBA00004752"/>
    </source>
</evidence>
<comment type="similarity">
    <text evidence="2">Belongs to the YkuD family.</text>
</comment>
<reference evidence="11" key="1">
    <citation type="submission" date="2020-06" db="EMBL/GenBank/DDBJ databases">
        <title>A novel thermopfilic bacterium from Erzurum, Turkey.</title>
        <authorList>
            <person name="Adiguzel A."/>
            <person name="Ay H."/>
            <person name="Baltaci M.O."/>
        </authorList>
    </citation>
    <scope>NUCLEOTIDE SEQUENCE</scope>
    <source>
        <strain evidence="11">P2</strain>
    </source>
</reference>
<evidence type="ECO:0000313" key="11">
    <source>
        <dbReference type="EMBL" id="NSL52425.1"/>
    </source>
</evidence>
<evidence type="ECO:0000256" key="4">
    <source>
        <dbReference type="ARBA" id="ARBA00022679"/>
    </source>
</evidence>
<dbReference type="PROSITE" id="PS52029">
    <property type="entry name" value="LD_TPASE"/>
    <property type="match status" value="1"/>
</dbReference>
<dbReference type="SUPFAM" id="SSF47090">
    <property type="entry name" value="PGBD-like"/>
    <property type="match status" value="1"/>
</dbReference>
<evidence type="ECO:0000259" key="10">
    <source>
        <dbReference type="PROSITE" id="PS52029"/>
    </source>
</evidence>
<evidence type="ECO:0000256" key="2">
    <source>
        <dbReference type="ARBA" id="ARBA00005992"/>
    </source>
</evidence>
<evidence type="ECO:0000256" key="7">
    <source>
        <dbReference type="ARBA" id="ARBA00022984"/>
    </source>
</evidence>
<organism evidence="11 12">
    <name type="scientific">Calidifontibacillus erzurumensis</name>
    <dbReference type="NCBI Taxonomy" id="2741433"/>
    <lineage>
        <taxon>Bacteria</taxon>
        <taxon>Bacillati</taxon>
        <taxon>Bacillota</taxon>
        <taxon>Bacilli</taxon>
        <taxon>Bacillales</taxon>
        <taxon>Bacillaceae</taxon>
        <taxon>Calidifontibacillus/Schinkia group</taxon>
        <taxon>Calidifontibacillus</taxon>
    </lineage>
</organism>
<comment type="pathway">
    <text evidence="1 9">Cell wall biogenesis; peptidoglycan biosynthesis.</text>
</comment>
<keyword evidence="7 9" id="KW-0573">Peptidoglycan synthesis</keyword>
<evidence type="ECO:0000256" key="3">
    <source>
        <dbReference type="ARBA" id="ARBA00022676"/>
    </source>
</evidence>
<keyword evidence="12" id="KW-1185">Reference proteome</keyword>
<sequence>MTYKKRTTICSFFLFLYFFIPFSISVAAQEETKEEMRIKVDLWTQQLFLLKGEEIIKTYKIAPGTEELPTPIGTFTITEKSKDWGGGFGTRWLGLDVPWGTYGIHGTNKPWLIGKNVSSGCIRMLNKDVEELYDLVDEGVVVEIDGPITGFGKGEFKNLSLGSKGNLVLLVQQRLKLMNYYHGEVHGIFDKETERAVKSLQAAHQLPTTGGITEREYLLLGILE</sequence>
<evidence type="ECO:0000256" key="6">
    <source>
        <dbReference type="ARBA" id="ARBA00022960"/>
    </source>
</evidence>
<dbReference type="InterPro" id="IPR002477">
    <property type="entry name" value="Peptidoglycan-bd-like"/>
</dbReference>
<keyword evidence="8 9" id="KW-0961">Cell wall biogenesis/degradation</keyword>
<dbReference type="Gene3D" id="2.40.440.10">
    <property type="entry name" value="L,D-transpeptidase catalytic domain-like"/>
    <property type="match status" value="1"/>
</dbReference>
<dbReference type="RefSeq" id="WP_173731633.1">
    <property type="nucleotide sequence ID" value="NZ_JABTTE010000016.1"/>
</dbReference>
<dbReference type="AlphaFoldDB" id="A0A8J8GEJ3"/>
<keyword evidence="4" id="KW-0808">Transferase</keyword>
<dbReference type="GO" id="GO:0071972">
    <property type="term" value="F:peptidoglycan L,D-transpeptidase activity"/>
    <property type="evidence" value="ECO:0007669"/>
    <property type="project" value="TreeGrafter"/>
</dbReference>
<dbReference type="EMBL" id="JABTTE010000016">
    <property type="protein sequence ID" value="NSL52425.1"/>
    <property type="molecule type" value="Genomic_DNA"/>
</dbReference>
<dbReference type="GO" id="GO:0008360">
    <property type="term" value="P:regulation of cell shape"/>
    <property type="evidence" value="ECO:0007669"/>
    <property type="project" value="UniProtKB-UniRule"/>
</dbReference>
<dbReference type="GO" id="GO:0016757">
    <property type="term" value="F:glycosyltransferase activity"/>
    <property type="evidence" value="ECO:0007669"/>
    <property type="project" value="UniProtKB-KW"/>
</dbReference>
<dbReference type="CDD" id="cd16913">
    <property type="entry name" value="YkuD_like"/>
    <property type="match status" value="1"/>
</dbReference>
<accession>A0A8J8GEJ3</accession>
<dbReference type="PANTHER" id="PTHR30582">
    <property type="entry name" value="L,D-TRANSPEPTIDASE"/>
    <property type="match status" value="1"/>
</dbReference>
<proteinExistence type="inferred from homology"/>
<protein>
    <submittedName>
        <fullName evidence="11">L,D-transpeptidase family protein</fullName>
    </submittedName>
</protein>
<feature type="active site" description="Proton donor/acceptor" evidence="9">
    <location>
        <position position="105"/>
    </location>
</feature>
<dbReference type="GO" id="GO:0018104">
    <property type="term" value="P:peptidoglycan-protein cross-linking"/>
    <property type="evidence" value="ECO:0007669"/>
    <property type="project" value="TreeGrafter"/>
</dbReference>
<keyword evidence="3" id="KW-0328">Glycosyltransferase</keyword>
<dbReference type="PANTHER" id="PTHR30582:SF24">
    <property type="entry name" value="L,D-TRANSPEPTIDASE ERFK_SRFK-RELATED"/>
    <property type="match status" value="1"/>
</dbReference>
<name>A0A8J8GEJ3_9BACI</name>
<evidence type="ECO:0000313" key="12">
    <source>
        <dbReference type="Proteomes" id="UP000625804"/>
    </source>
</evidence>
<dbReference type="InterPro" id="IPR005490">
    <property type="entry name" value="LD_TPept_cat_dom"/>
</dbReference>
<dbReference type="InterPro" id="IPR036365">
    <property type="entry name" value="PGBD-like_sf"/>
</dbReference>
<dbReference type="InterPro" id="IPR050979">
    <property type="entry name" value="LD-transpeptidase"/>
</dbReference>
<dbReference type="InterPro" id="IPR038063">
    <property type="entry name" value="Transpep_catalytic_dom"/>
</dbReference>